<dbReference type="InterPro" id="IPR036291">
    <property type="entry name" value="NAD(P)-bd_dom_sf"/>
</dbReference>
<evidence type="ECO:0008006" key="7">
    <source>
        <dbReference type="Google" id="ProtNLM"/>
    </source>
</evidence>
<dbReference type="Proteomes" id="UP000673552">
    <property type="component" value="Chromosome 36"/>
</dbReference>
<reference evidence="5 6" key="1">
    <citation type="submission" date="2021-03" db="EMBL/GenBank/DDBJ databases">
        <title>Leishmania (Mundinia) martiniquensis Genome sequencing and assembly.</title>
        <authorList>
            <person name="Almutairi H."/>
            <person name="Gatherer D."/>
        </authorList>
    </citation>
    <scope>NUCLEOTIDE SEQUENCE [LARGE SCALE GENOMIC DNA]</scope>
    <source>
        <strain evidence="5">LSCM1</strain>
    </source>
</reference>
<comment type="similarity">
    <text evidence="1">Belongs to the short-chain dehydrogenases/reductases (SDR) family.</text>
</comment>
<dbReference type="PANTHER" id="PTHR24322">
    <property type="entry name" value="PKSB"/>
    <property type="match status" value="1"/>
</dbReference>
<evidence type="ECO:0000313" key="5">
    <source>
        <dbReference type="EMBL" id="KAG5464062.1"/>
    </source>
</evidence>
<organism evidence="5 6">
    <name type="scientific">Leishmania martiniquensis</name>
    <dbReference type="NCBI Taxonomy" id="1580590"/>
    <lineage>
        <taxon>Eukaryota</taxon>
        <taxon>Discoba</taxon>
        <taxon>Euglenozoa</taxon>
        <taxon>Kinetoplastea</taxon>
        <taxon>Metakinetoplastina</taxon>
        <taxon>Trypanosomatida</taxon>
        <taxon>Trypanosomatidae</taxon>
        <taxon>Leishmaniinae</taxon>
        <taxon>Leishmania</taxon>
    </lineage>
</organism>
<evidence type="ECO:0000256" key="4">
    <source>
        <dbReference type="SAM" id="Phobius"/>
    </source>
</evidence>
<name>A0A836K9N9_9TRYP</name>
<dbReference type="AlphaFoldDB" id="A0A836K9N9"/>
<dbReference type="OrthoDB" id="10253736at2759"/>
<keyword evidence="4" id="KW-0472">Membrane</keyword>
<accession>A0A836K9N9</accession>
<dbReference type="GeneID" id="92510406"/>
<dbReference type="GO" id="GO:0016616">
    <property type="term" value="F:oxidoreductase activity, acting on the CH-OH group of donors, NAD or NADP as acceptor"/>
    <property type="evidence" value="ECO:0007669"/>
    <property type="project" value="TreeGrafter"/>
</dbReference>
<feature type="transmembrane region" description="Helical" evidence="4">
    <location>
        <begin position="374"/>
        <end position="394"/>
    </location>
</feature>
<dbReference type="Pfam" id="PF00106">
    <property type="entry name" value="adh_short"/>
    <property type="match status" value="1"/>
</dbReference>
<evidence type="ECO:0000256" key="3">
    <source>
        <dbReference type="SAM" id="MobiDB-lite"/>
    </source>
</evidence>
<proteinExistence type="inferred from homology"/>
<dbReference type="Gene3D" id="3.40.50.720">
    <property type="entry name" value="NAD(P)-binding Rossmann-like Domain"/>
    <property type="match status" value="1"/>
</dbReference>
<comment type="caution">
    <text evidence="5">The sequence shown here is derived from an EMBL/GenBank/DDBJ whole genome shotgun (WGS) entry which is preliminary data.</text>
</comment>
<dbReference type="InterPro" id="IPR002347">
    <property type="entry name" value="SDR_fam"/>
</dbReference>
<keyword evidence="2" id="KW-0560">Oxidoreductase</keyword>
<dbReference type="KEGG" id="lmat:92510406"/>
<dbReference type="RefSeq" id="XP_067173999.1">
    <property type="nucleotide sequence ID" value="XM_067317894.1"/>
</dbReference>
<dbReference type="SUPFAM" id="SSF51735">
    <property type="entry name" value="NAD(P)-binding Rossmann-fold domains"/>
    <property type="match status" value="1"/>
</dbReference>
<feature type="region of interest" description="Disordered" evidence="3">
    <location>
        <begin position="306"/>
        <end position="332"/>
    </location>
</feature>
<keyword evidence="4" id="KW-0812">Transmembrane</keyword>
<gene>
    <name evidence="5" type="ORF">LSCM1_00242</name>
</gene>
<evidence type="ECO:0000256" key="2">
    <source>
        <dbReference type="ARBA" id="ARBA00023002"/>
    </source>
</evidence>
<evidence type="ECO:0000313" key="6">
    <source>
        <dbReference type="Proteomes" id="UP000673552"/>
    </source>
</evidence>
<dbReference type="PANTHER" id="PTHR24322:SF736">
    <property type="entry name" value="RETINOL DEHYDROGENASE 10"/>
    <property type="match status" value="1"/>
</dbReference>
<protein>
    <recommendedName>
        <fullName evidence="7">Short-chain dehydrogenase</fullName>
    </recommendedName>
</protein>
<keyword evidence="6" id="KW-1185">Reference proteome</keyword>
<sequence>MILLAFICGTMWALWSAASFFMYRPRLIIGARVVVTGACSEMGRRLCMALYARGADVIAWDYSKTKLQELQAEVLKAESGVGISDAASAQSSSHAADSFRSGTFAVMAVDVSSRLQVQRAAKELEGSLDMIVNAAHTYPSKRLSDRSEDSAERVVQTNLLAPLVVVHQLLPLLLSKSSSSSSAGGLFKAKQRREDYAQVVNLVSAAASYTLSAESPEYAASQWGMVGMHYSMREWIAQQRNYYMTGVGCGAPSERMAAASKNTRERRPAREVRMTLLCLNEIRQGLSPMASSPWLSSPGMPTGAWATSLKAPSSSAGSPECGEEGSVSPRGRATLTCRDSHTQFLQSRKAELDKATVCCMNAILRGQERYCYSAAWATTVVYPLLMACPVPWAIRLLRRMQHPPAASAAER</sequence>
<dbReference type="EMBL" id="JAFEUZ010000036">
    <property type="protein sequence ID" value="KAG5464062.1"/>
    <property type="molecule type" value="Genomic_DNA"/>
</dbReference>
<keyword evidence="4" id="KW-1133">Transmembrane helix</keyword>
<evidence type="ECO:0000256" key="1">
    <source>
        <dbReference type="ARBA" id="ARBA00006484"/>
    </source>
</evidence>